<feature type="region of interest" description="Disordered" evidence="10">
    <location>
        <begin position="1"/>
        <end position="32"/>
    </location>
</feature>
<reference evidence="11 12" key="1">
    <citation type="submission" date="2020-11" db="EMBL/GenBank/DDBJ databases">
        <title>Kefir isolates.</title>
        <authorList>
            <person name="Marcisauskas S."/>
            <person name="Kim Y."/>
            <person name="Blasche S."/>
        </authorList>
    </citation>
    <scope>NUCLEOTIDE SEQUENCE [LARGE SCALE GENOMIC DNA]</scope>
    <source>
        <strain evidence="11 12">KR</strain>
    </source>
</reference>
<feature type="compositionally biased region" description="Basic and acidic residues" evidence="10">
    <location>
        <begin position="752"/>
        <end position="773"/>
    </location>
</feature>
<organism evidence="11 12">
    <name type="scientific">Rhodotorula mucilaginosa</name>
    <name type="common">Yeast</name>
    <name type="synonym">Rhodotorula rubra</name>
    <dbReference type="NCBI Taxonomy" id="5537"/>
    <lineage>
        <taxon>Eukaryota</taxon>
        <taxon>Fungi</taxon>
        <taxon>Dikarya</taxon>
        <taxon>Basidiomycota</taxon>
        <taxon>Pucciniomycotina</taxon>
        <taxon>Microbotryomycetes</taxon>
        <taxon>Sporidiobolales</taxon>
        <taxon>Sporidiobolaceae</taxon>
        <taxon>Rhodotorula</taxon>
    </lineage>
</organism>
<keyword evidence="6 9" id="KW-0811">Translocation</keyword>
<feature type="compositionally biased region" description="Pro residues" evidence="10">
    <location>
        <begin position="1"/>
        <end position="19"/>
    </location>
</feature>
<keyword evidence="3 9" id="KW-0813">Transport</keyword>
<dbReference type="PANTHER" id="PTHR13373:SF21">
    <property type="entry name" value="NUCLEAR PORE COMPLEX PROTEIN NUP85"/>
    <property type="match status" value="1"/>
</dbReference>
<evidence type="ECO:0000256" key="5">
    <source>
        <dbReference type="ARBA" id="ARBA00022927"/>
    </source>
</evidence>
<accession>A0A9P6VXG0</accession>
<dbReference type="AlphaFoldDB" id="A0A9P6VXG0"/>
<dbReference type="PANTHER" id="PTHR13373">
    <property type="entry name" value="FROUNT PROTEIN-RELATED"/>
    <property type="match status" value="1"/>
</dbReference>
<dbReference type="EMBL" id="PUHQ01000064">
    <property type="protein sequence ID" value="KAG0658580.1"/>
    <property type="molecule type" value="Genomic_DNA"/>
</dbReference>
<keyword evidence="9" id="KW-0472">Membrane</keyword>
<dbReference type="InterPro" id="IPR011502">
    <property type="entry name" value="Nucleoporin_Nup85"/>
</dbReference>
<comment type="caution">
    <text evidence="11">The sequence shown here is derived from an EMBL/GenBank/DDBJ whole genome shotgun (WGS) entry which is preliminary data.</text>
</comment>
<evidence type="ECO:0000256" key="6">
    <source>
        <dbReference type="ARBA" id="ARBA00023010"/>
    </source>
</evidence>
<dbReference type="Pfam" id="PF07575">
    <property type="entry name" value="Nucleopor_Nup85"/>
    <property type="match status" value="2"/>
</dbReference>
<comment type="subcellular location">
    <subcellularLocation>
        <location evidence="1 9">Nucleus</location>
        <location evidence="1 9">Nuclear pore complex</location>
    </subcellularLocation>
</comment>
<evidence type="ECO:0000256" key="1">
    <source>
        <dbReference type="ARBA" id="ARBA00004567"/>
    </source>
</evidence>
<keyword evidence="5 9" id="KW-0653">Protein transport</keyword>
<proteinExistence type="inferred from homology"/>
<evidence type="ECO:0000256" key="8">
    <source>
        <dbReference type="ARBA" id="ARBA00023242"/>
    </source>
</evidence>
<comment type="subunit">
    <text evidence="9">Component of the nuclear pore complex (NPC).</text>
</comment>
<evidence type="ECO:0000313" key="12">
    <source>
        <dbReference type="Proteomes" id="UP000777482"/>
    </source>
</evidence>
<sequence length="797" mass="85990">MAPSLRPPPSGAAPAPPPAAGAGADSTRLQKRGKLKESRQFIIETYTVWASLQRIVADYETEAIAQHGLQAGIPPPEQVQYYARNNTELTAAQKAKSHAHYADMGAILALTEILYLPADGRGEGLVAEEILDWVNTVDKAPSADEGNQLLALASPWDSPNFFPYLHRCLLRGHLQSASALLSLLVAQHPAPYLQAIARILAETISTFPRSTNFRTESAFATALRAWRSGGGALAQAKSELEGRLLTVEAESDPVLGGADNEDERHSFEQGFRIVLEILAGDEDALVDSSSDWREALAAFGLWSASTSLRRADLPAIVDRITSDAHPVDASLPKEVAELCLFKGDVAGVLKTLAGPYPWLGTHVADLLSHLHLPAFDLPPPPPASMTDDADDVADASLGLREHFLLDWAQRCVSADPGLWRIACEYWSACGRVGRDRARELVKRLEIVAPGEEERDARLAREREEKKKKAGGEGMDVEGPTPVEGNAAAADDADDIVLPDGAGRRVDELLLVCSSLDLEDEFFDICGRYADYLVERKRYGEAVAYAVRAGDGTKVARIAEMIGEEYVVSGQEAFVKHVDSLPTSLLRPSSSDLNEPSAASPSSSPSPTNGLVPLSRLPSLTSDALRPHLSRLAFLARYRDFLALYAAGARREAAELLVLLLTSGVAPKKWWAVMLLDAVPLLETNPVLVSLAETYELLRILEELLSPIVVSSPPRDIFGSLELLGRLSEGSAAAFPSEEAAPVTKKGAGTSAAKKEQLAGGEEKEKEKEGERLRRAMGQMDVVRASLARHLATCCCLE</sequence>
<evidence type="ECO:0000256" key="10">
    <source>
        <dbReference type="SAM" id="MobiDB-lite"/>
    </source>
</evidence>
<dbReference type="Proteomes" id="UP000777482">
    <property type="component" value="Unassembled WGS sequence"/>
</dbReference>
<dbReference type="GO" id="GO:0045893">
    <property type="term" value="P:positive regulation of DNA-templated transcription"/>
    <property type="evidence" value="ECO:0007669"/>
    <property type="project" value="TreeGrafter"/>
</dbReference>
<feature type="region of interest" description="Disordered" evidence="10">
    <location>
        <begin position="585"/>
        <end position="610"/>
    </location>
</feature>
<feature type="region of interest" description="Disordered" evidence="10">
    <location>
        <begin position="737"/>
        <end position="774"/>
    </location>
</feature>
<feature type="compositionally biased region" description="Basic and acidic residues" evidence="10">
    <location>
        <begin position="454"/>
        <end position="470"/>
    </location>
</feature>
<keyword evidence="12" id="KW-1185">Reference proteome</keyword>
<gene>
    <name evidence="11" type="ORF">C6P46_005700</name>
</gene>
<keyword evidence="8 9" id="KW-0539">Nucleus</keyword>
<dbReference type="GO" id="GO:0031965">
    <property type="term" value="C:nuclear membrane"/>
    <property type="evidence" value="ECO:0007669"/>
    <property type="project" value="UniProtKB-UniRule"/>
</dbReference>
<evidence type="ECO:0000256" key="9">
    <source>
        <dbReference type="RuleBase" id="RU365073"/>
    </source>
</evidence>
<dbReference type="GO" id="GO:0006606">
    <property type="term" value="P:protein import into nucleus"/>
    <property type="evidence" value="ECO:0007669"/>
    <property type="project" value="TreeGrafter"/>
</dbReference>
<evidence type="ECO:0000256" key="4">
    <source>
        <dbReference type="ARBA" id="ARBA00022816"/>
    </source>
</evidence>
<dbReference type="GO" id="GO:0006406">
    <property type="term" value="P:mRNA export from nucleus"/>
    <property type="evidence" value="ECO:0007669"/>
    <property type="project" value="TreeGrafter"/>
</dbReference>
<comment type="function">
    <text evidence="9">Functions as a component of the nuclear pore complex (NPC).</text>
</comment>
<name>A0A9P6VXG0_RHOMI</name>
<protein>
    <recommendedName>
        <fullName evidence="9">Nuclear pore complex protein Nup85</fullName>
    </recommendedName>
</protein>
<evidence type="ECO:0000256" key="7">
    <source>
        <dbReference type="ARBA" id="ARBA00023132"/>
    </source>
</evidence>
<dbReference type="OrthoDB" id="17644at2759"/>
<keyword evidence="7 9" id="KW-0906">Nuclear pore complex</keyword>
<feature type="region of interest" description="Disordered" evidence="10">
    <location>
        <begin position="453"/>
        <end position="491"/>
    </location>
</feature>
<evidence type="ECO:0000313" key="11">
    <source>
        <dbReference type="EMBL" id="KAG0658580.1"/>
    </source>
</evidence>
<dbReference type="GO" id="GO:0031080">
    <property type="term" value="C:nuclear pore outer ring"/>
    <property type="evidence" value="ECO:0007669"/>
    <property type="project" value="TreeGrafter"/>
</dbReference>
<keyword evidence="4 9" id="KW-0509">mRNA transport</keyword>
<comment type="similarity">
    <text evidence="2 9">Belongs to the nucleoporin Nup85 family.</text>
</comment>
<evidence type="ECO:0000256" key="3">
    <source>
        <dbReference type="ARBA" id="ARBA00022448"/>
    </source>
</evidence>
<feature type="compositionally biased region" description="Low complexity" evidence="10">
    <location>
        <begin position="737"/>
        <end position="751"/>
    </location>
</feature>
<evidence type="ECO:0000256" key="2">
    <source>
        <dbReference type="ARBA" id="ARBA00005573"/>
    </source>
</evidence>
<feature type="compositionally biased region" description="Low complexity" evidence="10">
    <location>
        <begin position="585"/>
        <end position="606"/>
    </location>
</feature>
<dbReference type="GO" id="GO:0017056">
    <property type="term" value="F:structural constituent of nuclear pore"/>
    <property type="evidence" value="ECO:0007669"/>
    <property type="project" value="TreeGrafter"/>
</dbReference>